<keyword evidence="1" id="KW-0732">Signal</keyword>
<accession>A0A9W3DPH4</accession>
<protein>
    <submittedName>
        <fullName evidence="3">Serine rich endogenous peptide 8</fullName>
    </submittedName>
</protein>
<dbReference type="AlphaFoldDB" id="A0A9W3DPH4"/>
<dbReference type="OrthoDB" id="10532757at2759"/>
<dbReference type="KEGG" id="rsz:130511841"/>
<evidence type="ECO:0000256" key="1">
    <source>
        <dbReference type="SAM" id="SignalP"/>
    </source>
</evidence>
<reference evidence="2" key="1">
    <citation type="journal article" date="2019" name="Database">
        <title>The radish genome database (RadishGD): an integrated information resource for radish genomics.</title>
        <authorList>
            <person name="Yu H.J."/>
            <person name="Baek S."/>
            <person name="Lee Y.J."/>
            <person name="Cho A."/>
            <person name="Mun J.H."/>
        </authorList>
    </citation>
    <scope>NUCLEOTIDE SEQUENCE [LARGE SCALE GENOMIC DNA]</scope>
    <source>
        <strain evidence="2">cv. WK10039</strain>
    </source>
</reference>
<organism evidence="2 3">
    <name type="scientific">Raphanus sativus</name>
    <name type="common">Radish</name>
    <name type="synonym">Raphanus raphanistrum var. sativus</name>
    <dbReference type="NCBI Taxonomy" id="3726"/>
    <lineage>
        <taxon>Eukaryota</taxon>
        <taxon>Viridiplantae</taxon>
        <taxon>Streptophyta</taxon>
        <taxon>Embryophyta</taxon>
        <taxon>Tracheophyta</taxon>
        <taxon>Spermatophyta</taxon>
        <taxon>Magnoliopsida</taxon>
        <taxon>eudicotyledons</taxon>
        <taxon>Gunneridae</taxon>
        <taxon>Pentapetalae</taxon>
        <taxon>rosids</taxon>
        <taxon>malvids</taxon>
        <taxon>Brassicales</taxon>
        <taxon>Brassicaceae</taxon>
        <taxon>Brassiceae</taxon>
        <taxon>Raphanus</taxon>
    </lineage>
</organism>
<keyword evidence="2" id="KW-1185">Reference proteome</keyword>
<evidence type="ECO:0000313" key="3">
    <source>
        <dbReference type="RefSeq" id="XP_056865558.1"/>
    </source>
</evidence>
<evidence type="ECO:0000313" key="2">
    <source>
        <dbReference type="Proteomes" id="UP000504610"/>
    </source>
</evidence>
<dbReference type="GeneID" id="130511841"/>
<dbReference type="Proteomes" id="UP000504610">
    <property type="component" value="Chromosome 4"/>
</dbReference>
<proteinExistence type="predicted"/>
<feature type="signal peptide" evidence="1">
    <location>
        <begin position="1"/>
        <end position="27"/>
    </location>
</feature>
<feature type="chain" id="PRO_5040898361" evidence="1">
    <location>
        <begin position="28"/>
        <end position="94"/>
    </location>
</feature>
<name>A0A9W3DPH4_RAPSA</name>
<reference evidence="3" key="2">
    <citation type="submission" date="2025-08" db="UniProtKB">
        <authorList>
            <consortium name="RefSeq"/>
        </authorList>
    </citation>
    <scope>IDENTIFICATION</scope>
    <source>
        <tissue evidence="3">Leaf</tissue>
    </source>
</reference>
<dbReference type="RefSeq" id="XP_056865558.1">
    <property type="nucleotide sequence ID" value="XM_057009578.1"/>
</dbReference>
<gene>
    <name evidence="3" type="primary">LOC130511841</name>
</gene>
<sequence>MEEKSVWQLRFLVFLLVVLLVPTQTESVLPSRQEPLPVLIGRKLMLSRTNEIYVGKSNSKKASGRKLTFTSIEEIYVGKSNSKKASGDHFLHNL</sequence>